<dbReference type="FunFam" id="3.30.70.1660:FF:000002">
    <property type="entry name" value="Peptide chain release factor 1"/>
    <property type="match status" value="1"/>
</dbReference>
<evidence type="ECO:0000256" key="4">
    <source>
        <dbReference type="ARBA" id="ARBA00022917"/>
    </source>
</evidence>
<accession>A0A1F7UN12</accession>
<evidence type="ECO:0000313" key="8">
    <source>
        <dbReference type="Proteomes" id="UP000176603"/>
    </source>
</evidence>
<dbReference type="SMART" id="SM00937">
    <property type="entry name" value="PCRF"/>
    <property type="match status" value="1"/>
</dbReference>
<dbReference type="PANTHER" id="PTHR43804:SF7">
    <property type="entry name" value="LD18447P"/>
    <property type="match status" value="1"/>
</dbReference>
<proteinExistence type="inferred from homology"/>
<dbReference type="FunFam" id="3.30.160.20:FF:000004">
    <property type="entry name" value="Peptide chain release factor 1"/>
    <property type="match status" value="1"/>
</dbReference>
<reference evidence="7 8" key="1">
    <citation type="journal article" date="2016" name="Nat. Commun.">
        <title>Thousands of microbial genomes shed light on interconnected biogeochemical processes in an aquifer system.</title>
        <authorList>
            <person name="Anantharaman K."/>
            <person name="Brown C.T."/>
            <person name="Hug L.A."/>
            <person name="Sharon I."/>
            <person name="Castelle C.J."/>
            <person name="Probst A.J."/>
            <person name="Thomas B.C."/>
            <person name="Singh A."/>
            <person name="Wilkins M.J."/>
            <person name="Karaoz U."/>
            <person name="Brodie E.L."/>
            <person name="Williams K.H."/>
            <person name="Hubbard S.S."/>
            <person name="Banfield J.F."/>
        </authorList>
    </citation>
    <scope>NUCLEOTIDE SEQUENCE [LARGE SCALE GENOMIC DNA]</scope>
</reference>
<dbReference type="InterPro" id="IPR000352">
    <property type="entry name" value="Pep_chain_release_fac_I"/>
</dbReference>
<dbReference type="Gene3D" id="3.30.160.20">
    <property type="match status" value="1"/>
</dbReference>
<name>A0A1F7UN12_9BACT</name>
<dbReference type="STRING" id="1802399.A3E39_00845"/>
<dbReference type="GO" id="GO:0016149">
    <property type="term" value="F:translation release factor activity, codon specific"/>
    <property type="evidence" value="ECO:0007669"/>
    <property type="project" value="InterPro"/>
</dbReference>
<evidence type="ECO:0000313" key="7">
    <source>
        <dbReference type="EMBL" id="OGL79652.1"/>
    </source>
</evidence>
<keyword evidence="4" id="KW-0648">Protein biosynthesis</keyword>
<evidence type="ECO:0000259" key="6">
    <source>
        <dbReference type="SMART" id="SM00937"/>
    </source>
</evidence>
<sequence>MITSELTKALEDAKTRLESLEAKIVAPATLSDQRKLREVSLAYKATQHVVRTGDAWATLLVAKRDADVAAGSGDADMQTLGTTELARIEPELAAAVEAFELALIPPDAHDMNDVIVEIRAGTGGDEASIFAEDLFRMIARYAEKKGWKTALVSESRSEAGGYKEAIFTVSGEGAYGRLKFESGVHRVQRIPVTEKQGRIHTSTATVAVLPQVEDTEVAIDAKDLRIDTFCAGGKGGQSVNTTYSAVRITHLPTNIVVSCQDERSQVQNRERAMQILRARIWEHEEAKKRATIEANRRSQIGTGDRSEKIRTYNYPQDRITDHRIKHSWHNIPTILGGDLDQVINAVKKGKVGDDDENV</sequence>
<dbReference type="Gene3D" id="3.30.70.1660">
    <property type="match status" value="1"/>
</dbReference>
<dbReference type="AlphaFoldDB" id="A0A1F7UN12"/>
<comment type="similarity">
    <text evidence="2">Belongs to the prokaryotic/mitochondrial release factor family.</text>
</comment>
<dbReference type="Proteomes" id="UP000176603">
    <property type="component" value="Unassembled WGS sequence"/>
</dbReference>
<dbReference type="InterPro" id="IPR050057">
    <property type="entry name" value="Prokaryotic/Mito_RF"/>
</dbReference>
<evidence type="ECO:0000256" key="1">
    <source>
        <dbReference type="ARBA" id="ARBA00002986"/>
    </source>
</evidence>
<dbReference type="PANTHER" id="PTHR43804">
    <property type="entry name" value="LD18447P"/>
    <property type="match status" value="1"/>
</dbReference>
<comment type="function">
    <text evidence="1">Peptide chain release factor 1 directs the termination of translation in response to the peptide chain termination codons UAG and UAA.</text>
</comment>
<dbReference type="Gene3D" id="6.10.140.1950">
    <property type="match status" value="1"/>
</dbReference>
<dbReference type="GO" id="GO:0005737">
    <property type="term" value="C:cytoplasm"/>
    <property type="evidence" value="ECO:0007669"/>
    <property type="project" value="UniProtKB-ARBA"/>
</dbReference>
<protein>
    <recommendedName>
        <fullName evidence="5">Peptide chain release factor 1</fullName>
    </recommendedName>
</protein>
<dbReference type="InterPro" id="IPR004373">
    <property type="entry name" value="RF-1"/>
</dbReference>
<evidence type="ECO:0000256" key="2">
    <source>
        <dbReference type="ARBA" id="ARBA00010835"/>
    </source>
</evidence>
<comment type="caution">
    <text evidence="7">The sequence shown here is derived from an EMBL/GenBank/DDBJ whole genome shotgun (WGS) entry which is preliminary data.</text>
</comment>
<dbReference type="Pfam" id="PF00472">
    <property type="entry name" value="RF-1"/>
    <property type="match status" value="1"/>
</dbReference>
<gene>
    <name evidence="7" type="ORF">A3E39_00845</name>
</gene>
<dbReference type="SUPFAM" id="SSF75620">
    <property type="entry name" value="Release factor"/>
    <property type="match status" value="1"/>
</dbReference>
<dbReference type="InterPro" id="IPR005139">
    <property type="entry name" value="PCRF"/>
</dbReference>
<dbReference type="Pfam" id="PF03462">
    <property type="entry name" value="PCRF"/>
    <property type="match status" value="1"/>
</dbReference>
<organism evidence="7 8">
    <name type="scientific">Candidatus Uhrbacteria bacterium RIFCSPHIGHO2_12_FULL_60_25</name>
    <dbReference type="NCBI Taxonomy" id="1802399"/>
    <lineage>
        <taxon>Bacteria</taxon>
        <taxon>Candidatus Uhriibacteriota</taxon>
    </lineage>
</organism>
<evidence type="ECO:0000256" key="3">
    <source>
        <dbReference type="ARBA" id="ARBA00022481"/>
    </source>
</evidence>
<dbReference type="NCBIfam" id="NF001859">
    <property type="entry name" value="PRK00591.1"/>
    <property type="match status" value="1"/>
</dbReference>
<dbReference type="EMBL" id="MGEH01000004">
    <property type="protein sequence ID" value="OGL79652.1"/>
    <property type="molecule type" value="Genomic_DNA"/>
</dbReference>
<dbReference type="InterPro" id="IPR045853">
    <property type="entry name" value="Pep_chain_release_fac_I_sf"/>
</dbReference>
<keyword evidence="3" id="KW-0488">Methylation</keyword>
<feature type="domain" description="Peptide chain release factor" evidence="6">
    <location>
        <begin position="66"/>
        <end position="181"/>
    </location>
</feature>
<dbReference type="NCBIfam" id="TIGR00019">
    <property type="entry name" value="prfA"/>
    <property type="match status" value="1"/>
</dbReference>
<evidence type="ECO:0000256" key="5">
    <source>
        <dbReference type="NCBIfam" id="TIGR00019"/>
    </source>
</evidence>